<accession>A0AAE1HJH0</accession>
<dbReference type="Pfam" id="PF11901">
    <property type="entry name" value="DM9"/>
    <property type="match status" value="1"/>
</dbReference>
<evidence type="ECO:0000256" key="1">
    <source>
        <dbReference type="SAM" id="SignalP"/>
    </source>
</evidence>
<keyword evidence="3" id="KW-1185">Reference proteome</keyword>
<gene>
    <name evidence="2" type="ORF">KUF71_001390</name>
</gene>
<dbReference type="Proteomes" id="UP001219518">
    <property type="component" value="Unassembled WGS sequence"/>
</dbReference>
<keyword evidence="1" id="KW-0732">Signal</keyword>
<dbReference type="InterPro" id="IPR006616">
    <property type="entry name" value="DM9_repeat"/>
</dbReference>
<dbReference type="PANTHER" id="PTHR31649">
    <property type="entry name" value="AGAP009604-PA"/>
    <property type="match status" value="1"/>
</dbReference>
<protein>
    <submittedName>
        <fullName evidence="2">UPF0403 protein</fullName>
    </submittedName>
</protein>
<dbReference type="AlphaFoldDB" id="A0AAE1HJH0"/>
<proteinExistence type="predicted"/>
<evidence type="ECO:0000313" key="2">
    <source>
        <dbReference type="EMBL" id="KAK3922464.1"/>
    </source>
</evidence>
<feature type="signal peptide" evidence="1">
    <location>
        <begin position="1"/>
        <end position="22"/>
    </location>
</feature>
<reference evidence="2" key="1">
    <citation type="submission" date="2021-07" db="EMBL/GenBank/DDBJ databases">
        <authorList>
            <person name="Catto M.A."/>
            <person name="Jacobson A."/>
            <person name="Kennedy G."/>
            <person name="Labadie P."/>
            <person name="Hunt B.G."/>
            <person name="Srinivasan R."/>
        </authorList>
    </citation>
    <scope>NUCLEOTIDE SEQUENCE</scope>
    <source>
        <strain evidence="2">PL_HMW_Pooled</strain>
        <tissue evidence="2">Head</tissue>
    </source>
</reference>
<comment type="caution">
    <text evidence="2">The sequence shown here is derived from an EMBL/GenBank/DDBJ whole genome shotgun (WGS) entry which is preliminary data.</text>
</comment>
<dbReference type="SMART" id="SM00696">
    <property type="entry name" value="DM9"/>
    <property type="match status" value="1"/>
</dbReference>
<reference evidence="2" key="2">
    <citation type="journal article" date="2023" name="BMC Genomics">
        <title>Pest status, molecular evolution, and epigenetic factors derived from the genome assembly of Frankliniella fusca, a thysanopteran phytovirus vector.</title>
        <authorList>
            <person name="Catto M.A."/>
            <person name="Labadie P.E."/>
            <person name="Jacobson A.L."/>
            <person name="Kennedy G.G."/>
            <person name="Srinivasan R."/>
            <person name="Hunt B.G."/>
        </authorList>
    </citation>
    <scope>NUCLEOTIDE SEQUENCE</scope>
    <source>
        <strain evidence="2">PL_HMW_Pooled</strain>
    </source>
</reference>
<evidence type="ECO:0000313" key="3">
    <source>
        <dbReference type="Proteomes" id="UP001219518"/>
    </source>
</evidence>
<name>A0AAE1HJH0_9NEOP</name>
<feature type="chain" id="PRO_5041925957" evidence="1">
    <location>
        <begin position="23"/>
        <end position="234"/>
    </location>
</feature>
<dbReference type="EMBL" id="JAHWGI010001091">
    <property type="protein sequence ID" value="KAK3922464.1"/>
    <property type="molecule type" value="Genomic_DNA"/>
</dbReference>
<sequence length="234" mass="25548">MVASAWLLLALLLALLAPVAPAYEDPGRFSEYPSLLDDIRWEDTASWRDLPGAAVWCGYQYPADDVMRRERSYVARVYRGGSLVPGKASYWGASAALGNSTFTGVGVVNPQRVAWLVAYNGNIPPGAPLAGLTRDGQPLYACKFHHERRLSMACGAVQRYADRCVAEMDGALVSSPVYEVLVLTSASFEEGSNERSHHRPVQGRAAIPPLWQQQMNVSAEQASNTTDSPREPHT</sequence>
<organism evidence="2 3">
    <name type="scientific">Frankliniella fusca</name>
    <dbReference type="NCBI Taxonomy" id="407009"/>
    <lineage>
        <taxon>Eukaryota</taxon>
        <taxon>Metazoa</taxon>
        <taxon>Ecdysozoa</taxon>
        <taxon>Arthropoda</taxon>
        <taxon>Hexapoda</taxon>
        <taxon>Insecta</taxon>
        <taxon>Pterygota</taxon>
        <taxon>Neoptera</taxon>
        <taxon>Paraneoptera</taxon>
        <taxon>Thysanoptera</taxon>
        <taxon>Terebrantia</taxon>
        <taxon>Thripoidea</taxon>
        <taxon>Thripidae</taxon>
        <taxon>Frankliniella</taxon>
    </lineage>
</organism>
<dbReference type="PANTHER" id="PTHR31649:SF10">
    <property type="entry name" value="IP19903P-RELATED"/>
    <property type="match status" value="1"/>
</dbReference>